<accession>A0A443Z279</accession>
<dbReference type="RefSeq" id="WP_113646109.1">
    <property type="nucleotide sequence ID" value="NZ_QMHN01000001.1"/>
</dbReference>
<feature type="signal peptide" evidence="4">
    <location>
        <begin position="1"/>
        <end position="19"/>
    </location>
</feature>
<gene>
    <name evidence="6" type="ORF">DPV69_04590</name>
</gene>
<reference evidence="6 7" key="1">
    <citation type="submission" date="2018-06" db="EMBL/GenBank/DDBJ databases">
        <title>Pedobacter endophyticus sp. nov., an endophytic bacterium isolated from a leaf of Triticum aestivum.</title>
        <authorList>
            <person name="Zhang L."/>
        </authorList>
    </citation>
    <scope>NUCLEOTIDE SEQUENCE [LARGE SCALE GENOMIC DNA]</scope>
    <source>
        <strain evidence="6 7">CM134L-2</strain>
    </source>
</reference>
<sequence>MKSILNILFLVLAFAQVQAQNAVQISPQKPQRGQTVTITYDPSAKGALIGADAKDITAVFTYSTFYDLPWRMLLKKEGNLWKASFVVQRYATFATFYLQSGTQIDQPDKETHYHLAIYADDQKRVKSGYLHESYSLSAQKPKSVPLAPLRLALLNKELSDYPDNYEAKVARLNVLMNSDTDPAKRLAYREEAHKIIAQKLESDPTSQGNMNSVTMAYLMIGEKTRVDSVRRVIRERFPQSDLGKDLTVSIIAREKDPKVKIQKLQALLGQSDDPKKDGSNAIHSTLFETYVSIGDSAKAIYHANKMLKQESPYLPKTYKEIAETLTQKQLAPGAALGYIQQSLAKVNQWPVGIIRFFPEYGYIPSFVADTVREQAVADAKAELLALAAINNLRLGKSAAAVQLAKESVNTGNDRTALLNAAQVLESTQQPQQAFDALWKVLLKNPSDTVALKAAKKNFLAANQPLAEFEKKVKQLEQLELQQLTQEIGKKVLNKPMPELTGLVDLQGKAVTAADLKGKVVILNFWATWCVPCMQEMPYFQQVYNRYKDHPKVKFMVVNSGANNTIKDAQKWAKDNTQYTFPIYFNNDKNIGEKVGFTVIPTIAVLDQEGKLQFRTIGFEGAILEKKLPIQIDMLLK</sequence>
<evidence type="ECO:0000256" key="1">
    <source>
        <dbReference type="ARBA" id="ARBA00004196"/>
    </source>
</evidence>
<keyword evidence="7" id="KW-1185">Reference proteome</keyword>
<evidence type="ECO:0000256" key="2">
    <source>
        <dbReference type="ARBA" id="ARBA00022748"/>
    </source>
</evidence>
<dbReference type="CDD" id="cd02966">
    <property type="entry name" value="TlpA_like_family"/>
    <property type="match status" value="1"/>
</dbReference>
<dbReference type="PROSITE" id="PS51352">
    <property type="entry name" value="THIOREDOXIN_2"/>
    <property type="match status" value="1"/>
</dbReference>
<dbReference type="PROSITE" id="PS00194">
    <property type="entry name" value="THIOREDOXIN_1"/>
    <property type="match status" value="1"/>
</dbReference>
<dbReference type="Gene3D" id="1.25.40.10">
    <property type="entry name" value="Tetratricopeptide repeat domain"/>
    <property type="match status" value="1"/>
</dbReference>
<comment type="caution">
    <text evidence="6">The sequence shown here is derived from an EMBL/GenBank/DDBJ whole genome shotgun (WGS) entry which is preliminary data.</text>
</comment>
<keyword evidence="4" id="KW-0732">Signal</keyword>
<dbReference type="GO" id="GO:0017004">
    <property type="term" value="P:cytochrome complex assembly"/>
    <property type="evidence" value="ECO:0007669"/>
    <property type="project" value="UniProtKB-KW"/>
</dbReference>
<dbReference type="GO" id="GO:0016491">
    <property type="term" value="F:oxidoreductase activity"/>
    <property type="evidence" value="ECO:0007669"/>
    <property type="project" value="InterPro"/>
</dbReference>
<comment type="subcellular location">
    <subcellularLocation>
        <location evidence="1">Cell envelope</location>
    </subcellularLocation>
</comment>
<feature type="chain" id="PRO_5019379288" evidence="4">
    <location>
        <begin position="20"/>
        <end position="636"/>
    </location>
</feature>
<dbReference type="AlphaFoldDB" id="A0A443Z279"/>
<protein>
    <submittedName>
        <fullName evidence="6">TlpA family protein disulfide reductase</fullName>
    </submittedName>
</protein>
<dbReference type="GO" id="GO:0006950">
    <property type="term" value="P:response to stress"/>
    <property type="evidence" value="ECO:0007669"/>
    <property type="project" value="UniProtKB-ARBA"/>
</dbReference>
<dbReference type="EMBL" id="SAYW01000001">
    <property type="protein sequence ID" value="RWU10622.1"/>
    <property type="molecule type" value="Genomic_DNA"/>
</dbReference>
<proteinExistence type="predicted"/>
<keyword evidence="3" id="KW-0676">Redox-active center</keyword>
<dbReference type="GO" id="GO:0030313">
    <property type="term" value="C:cell envelope"/>
    <property type="evidence" value="ECO:0007669"/>
    <property type="project" value="UniProtKB-SubCell"/>
</dbReference>
<dbReference type="InterPro" id="IPR013740">
    <property type="entry name" value="Redoxin"/>
</dbReference>
<evidence type="ECO:0000256" key="3">
    <source>
        <dbReference type="ARBA" id="ARBA00023284"/>
    </source>
</evidence>
<dbReference type="SUPFAM" id="SSF52833">
    <property type="entry name" value="Thioredoxin-like"/>
    <property type="match status" value="1"/>
</dbReference>
<evidence type="ECO:0000313" key="6">
    <source>
        <dbReference type="EMBL" id="RWU10622.1"/>
    </source>
</evidence>
<dbReference type="InterPro" id="IPR011990">
    <property type="entry name" value="TPR-like_helical_dom_sf"/>
</dbReference>
<dbReference type="InterPro" id="IPR036249">
    <property type="entry name" value="Thioredoxin-like_sf"/>
</dbReference>
<dbReference type="PANTHER" id="PTHR42852">
    <property type="entry name" value="THIOL:DISULFIDE INTERCHANGE PROTEIN DSBE"/>
    <property type="match status" value="1"/>
</dbReference>
<dbReference type="InterPro" id="IPR013766">
    <property type="entry name" value="Thioredoxin_domain"/>
</dbReference>
<dbReference type="OrthoDB" id="634996at2"/>
<dbReference type="Pfam" id="PF08534">
    <property type="entry name" value="Redoxin"/>
    <property type="match status" value="1"/>
</dbReference>
<dbReference type="PANTHER" id="PTHR42852:SF17">
    <property type="entry name" value="THIOREDOXIN-LIKE PROTEIN HI_1115"/>
    <property type="match status" value="1"/>
</dbReference>
<evidence type="ECO:0000256" key="4">
    <source>
        <dbReference type="SAM" id="SignalP"/>
    </source>
</evidence>
<evidence type="ECO:0000313" key="7">
    <source>
        <dbReference type="Proteomes" id="UP000284120"/>
    </source>
</evidence>
<dbReference type="Proteomes" id="UP000284120">
    <property type="component" value="Unassembled WGS sequence"/>
</dbReference>
<feature type="domain" description="Thioredoxin" evidence="5">
    <location>
        <begin position="490"/>
        <end position="636"/>
    </location>
</feature>
<keyword evidence="2" id="KW-0201">Cytochrome c-type biogenesis</keyword>
<name>A0A443Z279_9SPHI</name>
<dbReference type="SUPFAM" id="SSF48452">
    <property type="entry name" value="TPR-like"/>
    <property type="match status" value="1"/>
</dbReference>
<evidence type="ECO:0000259" key="5">
    <source>
        <dbReference type="PROSITE" id="PS51352"/>
    </source>
</evidence>
<organism evidence="6 7">
    <name type="scientific">Pedobacter chitinilyticus</name>
    <dbReference type="NCBI Taxonomy" id="2233776"/>
    <lineage>
        <taxon>Bacteria</taxon>
        <taxon>Pseudomonadati</taxon>
        <taxon>Bacteroidota</taxon>
        <taxon>Sphingobacteriia</taxon>
        <taxon>Sphingobacteriales</taxon>
        <taxon>Sphingobacteriaceae</taxon>
        <taxon>Pedobacter</taxon>
    </lineage>
</organism>
<dbReference type="InterPro" id="IPR050553">
    <property type="entry name" value="Thioredoxin_ResA/DsbE_sf"/>
</dbReference>
<dbReference type="Gene3D" id="3.40.30.10">
    <property type="entry name" value="Glutaredoxin"/>
    <property type="match status" value="1"/>
</dbReference>
<dbReference type="InterPro" id="IPR017937">
    <property type="entry name" value="Thioredoxin_CS"/>
</dbReference>